<evidence type="ECO:0000256" key="7">
    <source>
        <dbReference type="PROSITE-ProRule" id="PRU01373"/>
    </source>
</evidence>
<feature type="signal peptide" evidence="9">
    <location>
        <begin position="1"/>
        <end position="25"/>
    </location>
</feature>
<dbReference type="InterPro" id="IPR002477">
    <property type="entry name" value="Peptidoglycan-bd-like"/>
</dbReference>
<dbReference type="PROSITE" id="PS52029">
    <property type="entry name" value="LD_TPASE"/>
    <property type="match status" value="1"/>
</dbReference>
<dbReference type="SUPFAM" id="SSF141523">
    <property type="entry name" value="L,D-transpeptidase catalytic domain-like"/>
    <property type="match status" value="1"/>
</dbReference>
<dbReference type="GO" id="GO:0071555">
    <property type="term" value="P:cell wall organization"/>
    <property type="evidence" value="ECO:0007669"/>
    <property type="project" value="UniProtKB-UniRule"/>
</dbReference>
<dbReference type="UniPathway" id="UPA00219"/>
<comment type="pathway">
    <text evidence="1 7">Cell wall biogenesis; peptidoglycan biosynthesis.</text>
</comment>
<feature type="domain" description="L,D-TPase catalytic" evidence="10">
    <location>
        <begin position="239"/>
        <end position="372"/>
    </location>
</feature>
<keyword evidence="6 7" id="KW-0961">Cell wall biogenesis/degradation</keyword>
<feature type="active site" description="Nucleophile" evidence="7">
    <location>
        <position position="348"/>
    </location>
</feature>
<dbReference type="InterPro" id="IPR050979">
    <property type="entry name" value="LD-transpeptidase"/>
</dbReference>
<dbReference type="Gene3D" id="2.40.440.10">
    <property type="entry name" value="L,D-transpeptidase catalytic domain-like"/>
    <property type="match status" value="1"/>
</dbReference>
<evidence type="ECO:0000256" key="6">
    <source>
        <dbReference type="ARBA" id="ARBA00023316"/>
    </source>
</evidence>
<evidence type="ECO:0000256" key="8">
    <source>
        <dbReference type="SAM" id="MobiDB-lite"/>
    </source>
</evidence>
<keyword evidence="9" id="KW-0732">Signal</keyword>
<dbReference type="PROSITE" id="PS51257">
    <property type="entry name" value="PROKAR_LIPOPROTEIN"/>
    <property type="match status" value="1"/>
</dbReference>
<dbReference type="SUPFAM" id="SSF47090">
    <property type="entry name" value="PGBD-like"/>
    <property type="match status" value="1"/>
</dbReference>
<dbReference type="AlphaFoldDB" id="A0A3M2HU72"/>
<evidence type="ECO:0000256" key="9">
    <source>
        <dbReference type="SAM" id="SignalP"/>
    </source>
</evidence>
<dbReference type="GO" id="GO:0016740">
    <property type="term" value="F:transferase activity"/>
    <property type="evidence" value="ECO:0007669"/>
    <property type="project" value="UniProtKB-KW"/>
</dbReference>
<evidence type="ECO:0000313" key="11">
    <source>
        <dbReference type="EMBL" id="RMH90959.1"/>
    </source>
</evidence>
<dbReference type="EMBL" id="RFLY01000012">
    <property type="protein sequence ID" value="RMH90959.1"/>
    <property type="molecule type" value="Genomic_DNA"/>
</dbReference>
<evidence type="ECO:0000256" key="5">
    <source>
        <dbReference type="ARBA" id="ARBA00022984"/>
    </source>
</evidence>
<evidence type="ECO:0000256" key="3">
    <source>
        <dbReference type="ARBA" id="ARBA00022679"/>
    </source>
</evidence>
<reference evidence="11 12" key="1">
    <citation type="submission" date="2018-10" db="EMBL/GenBank/DDBJ databases">
        <title>Proposal of Lysobacter pythonis sp. nov. isolated from royal pythons (Python regius).</title>
        <authorList>
            <person name="Hans-Juergen B."/>
            <person name="Huptas C."/>
            <person name="Sandra B."/>
            <person name="Igor L."/>
            <person name="Joachim S."/>
            <person name="Siegfried S."/>
            <person name="Mareike W."/>
            <person name="Peter K."/>
        </authorList>
    </citation>
    <scope>NUCLEOTIDE SEQUENCE [LARGE SCALE GENOMIC DNA]</scope>
    <source>
        <strain evidence="11 12">4284/11</strain>
    </source>
</reference>
<dbReference type="Gene3D" id="1.10.101.10">
    <property type="entry name" value="PGBD-like superfamily/PGBD"/>
    <property type="match status" value="1"/>
</dbReference>
<gene>
    <name evidence="11" type="ORF">EBB59_09290</name>
</gene>
<proteinExistence type="inferred from homology"/>
<dbReference type="Pfam" id="PF03734">
    <property type="entry name" value="YkuD"/>
    <property type="match status" value="1"/>
</dbReference>
<dbReference type="GO" id="GO:0005576">
    <property type="term" value="C:extracellular region"/>
    <property type="evidence" value="ECO:0007669"/>
    <property type="project" value="TreeGrafter"/>
</dbReference>
<comment type="caution">
    <text evidence="11">The sequence shown here is derived from an EMBL/GenBank/DDBJ whole genome shotgun (WGS) entry which is preliminary data.</text>
</comment>
<accession>A0A3M2HU72</accession>
<organism evidence="11 12">
    <name type="scientific">Solilutibacter pythonis</name>
    <dbReference type="NCBI Taxonomy" id="2483112"/>
    <lineage>
        <taxon>Bacteria</taxon>
        <taxon>Pseudomonadati</taxon>
        <taxon>Pseudomonadota</taxon>
        <taxon>Gammaproteobacteria</taxon>
        <taxon>Lysobacterales</taxon>
        <taxon>Lysobacteraceae</taxon>
        <taxon>Solilutibacter</taxon>
    </lineage>
</organism>
<evidence type="ECO:0000256" key="2">
    <source>
        <dbReference type="ARBA" id="ARBA00005992"/>
    </source>
</evidence>
<feature type="chain" id="PRO_5018231337" evidence="9">
    <location>
        <begin position="26"/>
        <end position="373"/>
    </location>
</feature>
<dbReference type="Proteomes" id="UP000275012">
    <property type="component" value="Unassembled WGS sequence"/>
</dbReference>
<feature type="compositionally biased region" description="Pro residues" evidence="8">
    <location>
        <begin position="24"/>
        <end position="43"/>
    </location>
</feature>
<dbReference type="InterPro" id="IPR005490">
    <property type="entry name" value="LD_TPept_cat_dom"/>
</dbReference>
<keyword evidence="5 7" id="KW-0573">Peptidoglycan synthesis</keyword>
<feature type="region of interest" description="Disordered" evidence="8">
    <location>
        <begin position="24"/>
        <end position="73"/>
    </location>
</feature>
<dbReference type="PANTHER" id="PTHR30582">
    <property type="entry name" value="L,D-TRANSPEPTIDASE"/>
    <property type="match status" value="1"/>
</dbReference>
<dbReference type="InterPro" id="IPR038063">
    <property type="entry name" value="Transpep_catalytic_dom"/>
</dbReference>
<keyword evidence="3" id="KW-0808">Transferase</keyword>
<evidence type="ECO:0000259" key="10">
    <source>
        <dbReference type="PROSITE" id="PS52029"/>
    </source>
</evidence>
<protein>
    <submittedName>
        <fullName evidence="11">Murein L,D-transpeptidase</fullName>
    </submittedName>
</protein>
<comment type="similarity">
    <text evidence="2">Belongs to the YkuD family.</text>
</comment>
<dbReference type="Pfam" id="PF01471">
    <property type="entry name" value="PG_binding_1"/>
    <property type="match status" value="1"/>
</dbReference>
<evidence type="ECO:0000313" key="12">
    <source>
        <dbReference type="Proteomes" id="UP000275012"/>
    </source>
</evidence>
<sequence>MTTHRAMPLAICIALALAACGDAPAPPPAAGPSPAKPATPMPEPASATPPAAPTPATPALYGPDGYPLAAVDTNAPAPRAASGQLANEASTTDGPDGVLRAQVLLLRAHFSTGEIDGKNGMNVEKAVRAVQKDRGIETTGKLDEATWAELNKDSAPALVSYRLTQQDIDGPYAKTPARAEDKAKMERIVYQDLREALGERFNVKPEFLDTLNPNADFTKAGTALVVPYTRPAQEIRPAARIVVDKSDAALQLLDEAGKVYAQFPASTGSSKFPLPIGEWKLTSVVHNPDYRYDPDILVGQPKDAKPATLPPGPNGPVGIVWMGIDKAHYGIHGTPEPGQISRTQSSGCVRLTNFAAEAVAGAVKIGTPVTFRE</sequence>
<keyword evidence="12" id="KW-1185">Reference proteome</keyword>
<dbReference type="GO" id="GO:0008360">
    <property type="term" value="P:regulation of cell shape"/>
    <property type="evidence" value="ECO:0007669"/>
    <property type="project" value="UniProtKB-UniRule"/>
</dbReference>
<dbReference type="GO" id="GO:0018104">
    <property type="term" value="P:peptidoglycan-protein cross-linking"/>
    <property type="evidence" value="ECO:0007669"/>
    <property type="project" value="TreeGrafter"/>
</dbReference>
<keyword evidence="4 7" id="KW-0133">Cell shape</keyword>
<name>A0A3M2HU72_9GAMM</name>
<dbReference type="InterPro" id="IPR036365">
    <property type="entry name" value="PGBD-like_sf"/>
</dbReference>
<dbReference type="GO" id="GO:0071972">
    <property type="term" value="F:peptidoglycan L,D-transpeptidase activity"/>
    <property type="evidence" value="ECO:0007669"/>
    <property type="project" value="TreeGrafter"/>
</dbReference>
<dbReference type="InterPro" id="IPR036366">
    <property type="entry name" value="PGBDSf"/>
</dbReference>
<feature type="active site" description="Proton donor/acceptor" evidence="7">
    <location>
        <position position="332"/>
    </location>
</feature>
<dbReference type="CDD" id="cd16913">
    <property type="entry name" value="YkuD_like"/>
    <property type="match status" value="1"/>
</dbReference>
<evidence type="ECO:0000256" key="1">
    <source>
        <dbReference type="ARBA" id="ARBA00004752"/>
    </source>
</evidence>
<dbReference type="PANTHER" id="PTHR30582:SF30">
    <property type="entry name" value="BLR4375 PROTEIN"/>
    <property type="match status" value="1"/>
</dbReference>
<evidence type="ECO:0000256" key="4">
    <source>
        <dbReference type="ARBA" id="ARBA00022960"/>
    </source>
</evidence>